<dbReference type="AlphaFoldDB" id="A0A286A9M4"/>
<reference evidence="2" key="1">
    <citation type="submission" date="2017-09" db="EMBL/GenBank/DDBJ databases">
        <authorList>
            <person name="Varghese N."/>
            <person name="Submissions S."/>
        </authorList>
    </citation>
    <scope>NUCLEOTIDE SEQUENCE [LARGE SCALE GENOMIC DNA]</scope>
    <source>
        <strain evidence="2">CGMCC 1.12803</strain>
    </source>
</reference>
<evidence type="ECO:0000313" key="2">
    <source>
        <dbReference type="Proteomes" id="UP000219281"/>
    </source>
</evidence>
<dbReference type="RefSeq" id="WP_097132906.1">
    <property type="nucleotide sequence ID" value="NZ_OCMT01000003.1"/>
</dbReference>
<dbReference type="Proteomes" id="UP000219281">
    <property type="component" value="Unassembled WGS sequence"/>
</dbReference>
<dbReference type="OrthoDB" id="846071at2"/>
<dbReference type="SUPFAM" id="SSF53756">
    <property type="entry name" value="UDP-Glycosyltransferase/glycogen phosphorylase"/>
    <property type="match status" value="1"/>
</dbReference>
<name>A0A286A9M4_9SPHI</name>
<sequence length="436" mass="50277">MKNIIIITPLFPPSNVASVHRSRLFAQHLPKFGWNPIIVTVDEKYHDFNYDWDIVKLLPENLRIEKVNAISNKKIKIINEIGIRAFYQLYKRVLKIVRNEKIDFIYIPIPTFYTALIGRLIYRKTKIRYGIDYIDPWVYKLPQSTSFLGKYWLSMQINKILEPISIKHASLITGVAPGYYEDVLIRNPKLKDHVVTTAMPYGGEKRDNLIATELKLNTYIFKKVSGKLDFVYAGAMLPKAFETLNEILKSIKKNKDLFTNIRFHFIGTGTSPDDPNGFNIKELAQKYELWNDIIFEYPKRIPYLDVLSHLNAADGTFILGSTEPHYTPSKIYQSILSEKPVFAVLHKKSSACQVVKSTNIGTLLAFDGEDELSLISKNFAKIWSQHLNFISNFSMDNVNLSEFDQYSAEMSTMKLAESLDKVIGQNNYYENINDSR</sequence>
<accession>A0A286A9M4</accession>
<evidence type="ECO:0000313" key="1">
    <source>
        <dbReference type="EMBL" id="SOD18614.1"/>
    </source>
</evidence>
<organism evidence="1 2">
    <name type="scientific">Pedobacter xixiisoli</name>
    <dbReference type="NCBI Taxonomy" id="1476464"/>
    <lineage>
        <taxon>Bacteria</taxon>
        <taxon>Pseudomonadati</taxon>
        <taxon>Bacteroidota</taxon>
        <taxon>Sphingobacteriia</taxon>
        <taxon>Sphingobacteriales</taxon>
        <taxon>Sphingobacteriaceae</taxon>
        <taxon>Pedobacter</taxon>
    </lineage>
</organism>
<dbReference type="EMBL" id="OCMT01000003">
    <property type="protein sequence ID" value="SOD18614.1"/>
    <property type="molecule type" value="Genomic_DNA"/>
</dbReference>
<proteinExistence type="predicted"/>
<protein>
    <submittedName>
        <fullName evidence="1">Uncharacterized protein</fullName>
    </submittedName>
</protein>
<keyword evidence="2" id="KW-1185">Reference proteome</keyword>
<gene>
    <name evidence="1" type="ORF">SAMN06297358_3097</name>
</gene>